<dbReference type="InterPro" id="IPR050304">
    <property type="entry name" value="MT-severing_AAA_ATPase"/>
</dbReference>
<accession>A0A348B3I0</accession>
<dbReference type="PANTHER" id="PTHR23074">
    <property type="entry name" value="AAA DOMAIN-CONTAINING"/>
    <property type="match status" value="1"/>
</dbReference>
<keyword evidence="2" id="KW-0963">Cytoplasm</keyword>
<sequence>MSGQVMLEEMARKYAIEAVKTDKSGKREEAIGYYQKAIEVLTQLISLYPDSVAKHAYEQMVAEYRKRIMHLKEFATDPEGGNDKVEEEVIIKEKPKVTFKDIVGLEDVKEALRESIVYPSKRPDLFPLGWPRGILMYGPPGCGKTMIAAAVANEIEMEFLHVDAASIMSKWLGEAEKNVSKIFKKAREISKSEKKPVVIFIDEIDALLGTFASENGGEARVRNQFLGEMDGMLDKSETYSVYVIGATNKPWRLDEPFLRRFQKRIYVRPPDYQQRLSLLSFYASKIKMEGVDLQELAKQTEGYVASDIRDIVQAVHIKVVKEMFKNGLSEPRAVRMEDFMEVLRDRKPSVNQELIKIYEAWHEKFKAL</sequence>
<dbReference type="InterPro" id="IPR027417">
    <property type="entry name" value="P-loop_NTPase"/>
</dbReference>
<keyword evidence="4" id="KW-0067">ATP-binding</keyword>
<dbReference type="FunFam" id="3.40.50.300:FF:001054">
    <property type="entry name" value="ATPase, AAA family, putative"/>
    <property type="match status" value="1"/>
</dbReference>
<dbReference type="InterPro" id="IPR054951">
    <property type="entry name" value="cell_div_CdvC"/>
</dbReference>
<dbReference type="NCBIfam" id="NF041006">
    <property type="entry name" value="cell_div_CdvC"/>
    <property type="match status" value="1"/>
</dbReference>
<dbReference type="CDD" id="cd19509">
    <property type="entry name" value="RecA-like_VPS4-like"/>
    <property type="match status" value="1"/>
</dbReference>
<dbReference type="InterPro" id="IPR003959">
    <property type="entry name" value="ATPase_AAA_core"/>
</dbReference>
<dbReference type="InterPro" id="IPR036181">
    <property type="entry name" value="MIT_dom_sf"/>
</dbReference>
<dbReference type="Proteomes" id="UP000276741">
    <property type="component" value="Chromosome"/>
</dbReference>
<feature type="domain" description="MIT" evidence="6">
    <location>
        <begin position="4"/>
        <end position="81"/>
    </location>
</feature>
<dbReference type="Pfam" id="PF00004">
    <property type="entry name" value="AAA"/>
    <property type="match status" value="1"/>
</dbReference>
<evidence type="ECO:0000313" key="8">
    <source>
        <dbReference type="EMBL" id="GGT95221.1"/>
    </source>
</evidence>
<comment type="subcellular location">
    <subcellularLocation>
        <location evidence="1">Cytoplasm</location>
    </subcellularLocation>
</comment>
<dbReference type="GeneID" id="38666632"/>
<evidence type="ECO:0000256" key="3">
    <source>
        <dbReference type="ARBA" id="ARBA00022741"/>
    </source>
</evidence>
<dbReference type="AlphaFoldDB" id="A0A348B3I0"/>
<proteinExistence type="predicted"/>
<reference evidence="9" key="2">
    <citation type="submission" date="2018-04" db="EMBL/GenBank/DDBJ databases">
        <title>Complete genome sequence of Sulfodiicoccus acidiphilus strain HS-1.</title>
        <authorList>
            <person name="Sakai H.D."/>
            <person name="Kurosawa N."/>
        </authorList>
    </citation>
    <scope>NUCLEOTIDE SEQUENCE [LARGE SCALE GENOMIC DNA]</scope>
    <source>
        <strain evidence="9">HS-1</strain>
    </source>
</reference>
<name>A0A348B3I0_9CREN</name>
<keyword evidence="3" id="KW-0547">Nucleotide-binding</keyword>
<feature type="domain" description="AAA+ ATPase" evidence="5">
    <location>
        <begin position="130"/>
        <end position="271"/>
    </location>
</feature>
<dbReference type="OrthoDB" id="77269at2157"/>
<dbReference type="EMBL" id="AP018553">
    <property type="protein sequence ID" value="BBD72732.1"/>
    <property type="molecule type" value="Genomic_DNA"/>
</dbReference>
<protein>
    <submittedName>
        <fullName evidence="7">ATPase AAA</fullName>
    </submittedName>
</protein>
<gene>
    <name evidence="8" type="ORF">GCM10007116_10870</name>
    <name evidence="7" type="ORF">HS1genome_1121</name>
</gene>
<dbReference type="Gene3D" id="3.40.50.300">
    <property type="entry name" value="P-loop containing nucleotide triphosphate hydrolases"/>
    <property type="match status" value="1"/>
</dbReference>
<dbReference type="PANTHER" id="PTHR23074:SF83">
    <property type="entry name" value="VACUOLAR PROTEIN SORTING-ASSOCIATED PROTEIN 4A"/>
    <property type="match status" value="1"/>
</dbReference>
<evidence type="ECO:0000256" key="4">
    <source>
        <dbReference type="ARBA" id="ARBA00022840"/>
    </source>
</evidence>
<reference evidence="8" key="1">
    <citation type="journal article" date="2014" name="Int. J. Syst. Evol. Microbiol.">
        <title>Complete genome sequence of Corynebacterium casei LMG S-19264T (=DSM 44701T), isolated from a smear-ripened cheese.</title>
        <authorList>
            <consortium name="US DOE Joint Genome Institute (JGI-PGF)"/>
            <person name="Walter F."/>
            <person name="Albersmeier A."/>
            <person name="Kalinowski J."/>
            <person name="Ruckert C."/>
        </authorList>
    </citation>
    <scope>NUCLEOTIDE SEQUENCE</scope>
    <source>
        <strain evidence="8">JCM 31740</strain>
    </source>
</reference>
<dbReference type="Pfam" id="PF17862">
    <property type="entry name" value="AAA_lid_3"/>
    <property type="match status" value="1"/>
</dbReference>
<dbReference type="FunFam" id="1.10.8.60:FF:000313">
    <property type="entry name" value="AAA ATPase, central domain protein"/>
    <property type="match status" value="1"/>
</dbReference>
<reference evidence="8" key="4">
    <citation type="submission" date="2020-09" db="EMBL/GenBank/DDBJ databases">
        <authorList>
            <person name="Sun Q."/>
            <person name="Ohkuma M."/>
        </authorList>
    </citation>
    <scope>NUCLEOTIDE SEQUENCE</scope>
    <source>
        <strain evidence="8">JCM 31740</strain>
    </source>
</reference>
<dbReference type="SUPFAM" id="SSF116846">
    <property type="entry name" value="MIT domain"/>
    <property type="match status" value="1"/>
</dbReference>
<dbReference type="GO" id="GO:0005737">
    <property type="term" value="C:cytoplasm"/>
    <property type="evidence" value="ECO:0007669"/>
    <property type="project" value="UniProtKB-SubCell"/>
</dbReference>
<dbReference type="KEGG" id="sacd:HS1genome_1121"/>
<organism evidence="7 9">
    <name type="scientific">Sulfodiicoccus acidiphilus</name>
    <dbReference type="NCBI Taxonomy" id="1670455"/>
    <lineage>
        <taxon>Archaea</taxon>
        <taxon>Thermoproteota</taxon>
        <taxon>Thermoprotei</taxon>
        <taxon>Sulfolobales</taxon>
        <taxon>Sulfolobaceae</taxon>
        <taxon>Sulfodiicoccus</taxon>
    </lineage>
</organism>
<dbReference type="RefSeq" id="WP_126449977.1">
    <property type="nucleotide sequence ID" value="NZ_AP018553.1"/>
</dbReference>
<dbReference type="InterPro" id="IPR007330">
    <property type="entry name" value="MIT_dom"/>
</dbReference>
<dbReference type="GO" id="GO:0016887">
    <property type="term" value="F:ATP hydrolysis activity"/>
    <property type="evidence" value="ECO:0007669"/>
    <property type="project" value="InterPro"/>
</dbReference>
<dbReference type="Proteomes" id="UP000616143">
    <property type="component" value="Unassembled WGS sequence"/>
</dbReference>
<evidence type="ECO:0000313" key="9">
    <source>
        <dbReference type="Proteomes" id="UP000276741"/>
    </source>
</evidence>
<keyword evidence="9" id="KW-1185">Reference proteome</keyword>
<evidence type="ECO:0000313" key="7">
    <source>
        <dbReference type="EMBL" id="BBD72732.1"/>
    </source>
</evidence>
<dbReference type="SMART" id="SM00382">
    <property type="entry name" value="AAA"/>
    <property type="match status" value="1"/>
</dbReference>
<evidence type="ECO:0000259" key="6">
    <source>
        <dbReference type="SMART" id="SM00745"/>
    </source>
</evidence>
<dbReference type="Pfam" id="PF04212">
    <property type="entry name" value="MIT"/>
    <property type="match status" value="1"/>
</dbReference>
<evidence type="ECO:0000256" key="2">
    <source>
        <dbReference type="ARBA" id="ARBA00022490"/>
    </source>
</evidence>
<reference evidence="7" key="3">
    <citation type="journal article" date="2019" name="BMC Res. Notes">
        <title>Complete genome sequence of the Sulfodiicoccus acidiphilus strain HS-1T, the first crenarchaeon that lacks polB3, isolated from an acidic hot spring in Ohwaku-dani, Hakone, Japan.</title>
        <authorList>
            <person name="Sakai H.D."/>
            <person name="Kurosawa N."/>
        </authorList>
    </citation>
    <scope>NUCLEOTIDE SEQUENCE</scope>
    <source>
        <strain evidence="7">HS-1</strain>
    </source>
</reference>
<dbReference type="InterPro" id="IPR003593">
    <property type="entry name" value="AAA+_ATPase"/>
</dbReference>
<evidence type="ECO:0000256" key="1">
    <source>
        <dbReference type="ARBA" id="ARBA00004496"/>
    </source>
</evidence>
<evidence type="ECO:0000259" key="5">
    <source>
        <dbReference type="SMART" id="SM00382"/>
    </source>
</evidence>
<dbReference type="EMBL" id="BMQS01000009">
    <property type="protein sequence ID" value="GGT95221.1"/>
    <property type="molecule type" value="Genomic_DNA"/>
</dbReference>
<dbReference type="Gene3D" id="1.20.58.80">
    <property type="entry name" value="Phosphotransferase system, lactose/cellobiose-type IIA subunit"/>
    <property type="match status" value="1"/>
</dbReference>
<dbReference type="InterPro" id="IPR041569">
    <property type="entry name" value="AAA_lid_3"/>
</dbReference>
<dbReference type="SUPFAM" id="SSF52540">
    <property type="entry name" value="P-loop containing nucleoside triphosphate hydrolases"/>
    <property type="match status" value="1"/>
</dbReference>
<dbReference type="SMART" id="SM00745">
    <property type="entry name" value="MIT"/>
    <property type="match status" value="1"/>
</dbReference>
<dbReference type="Gene3D" id="1.10.8.60">
    <property type="match status" value="1"/>
</dbReference>
<dbReference type="GO" id="GO:0005524">
    <property type="term" value="F:ATP binding"/>
    <property type="evidence" value="ECO:0007669"/>
    <property type="project" value="UniProtKB-KW"/>
</dbReference>